<dbReference type="OrthoDB" id="9771863at2"/>
<dbReference type="PROSITE" id="PS50893">
    <property type="entry name" value="ABC_TRANSPORTER_2"/>
    <property type="match status" value="2"/>
</dbReference>
<evidence type="ECO:0000259" key="3">
    <source>
        <dbReference type="PROSITE" id="PS50893"/>
    </source>
</evidence>
<dbReference type="InterPro" id="IPR003593">
    <property type="entry name" value="AAA+_ATPase"/>
</dbReference>
<protein>
    <submittedName>
        <fullName evidence="4">Multidrug ABC transporter, ATP-binding protein</fullName>
    </submittedName>
</protein>
<dbReference type="Pfam" id="PF00005">
    <property type="entry name" value="ABC_tran"/>
    <property type="match status" value="2"/>
</dbReference>
<gene>
    <name evidence="4" type="ordered locus">DEFDS_1588</name>
</gene>
<evidence type="ECO:0000256" key="2">
    <source>
        <dbReference type="ARBA" id="ARBA00022840"/>
    </source>
</evidence>
<keyword evidence="2 4" id="KW-0067">ATP-binding</keyword>
<dbReference type="PANTHER" id="PTHR43038:SF3">
    <property type="entry name" value="ABC TRANSPORTER G FAMILY MEMBER 20 ISOFORM X1"/>
    <property type="match status" value="1"/>
</dbReference>
<name>D3P8K6_DEFDS</name>
<evidence type="ECO:0000256" key="1">
    <source>
        <dbReference type="ARBA" id="ARBA00022741"/>
    </source>
</evidence>
<proteinExistence type="predicted"/>
<dbReference type="AlphaFoldDB" id="D3P8K6"/>
<reference evidence="4 5" key="1">
    <citation type="journal article" date="2010" name="DNA Res.">
        <title>Bacterial lifestyle in a deep-sea hydrothermal vent chimney revealed by the genome sequence of the thermophilic bacterium Deferribacter desulfuricans SSM1.</title>
        <authorList>
            <person name="Takaki Y."/>
            <person name="Shimamura S."/>
            <person name="Nakagawa S."/>
            <person name="Fukuhara Y."/>
            <person name="Horikawa H."/>
            <person name="Ankai A."/>
            <person name="Harada T."/>
            <person name="Hosoyama A."/>
            <person name="Oguchi A."/>
            <person name="Fukui S."/>
            <person name="Fujita N."/>
            <person name="Takami H."/>
            <person name="Takai K."/>
        </authorList>
    </citation>
    <scope>NUCLEOTIDE SEQUENCE [LARGE SCALE GENOMIC DNA]</scope>
    <source>
        <strain evidence="5">DSM 14783 / JCM 11476 / NBRC 101012 / SSM1</strain>
    </source>
</reference>
<dbReference type="PANTHER" id="PTHR43038">
    <property type="entry name" value="ATP-BINDING CASSETTE, SUB-FAMILY H, MEMBER 1"/>
    <property type="match status" value="1"/>
</dbReference>
<dbReference type="CDD" id="cd03230">
    <property type="entry name" value="ABC_DR_subfamily_A"/>
    <property type="match status" value="2"/>
</dbReference>
<dbReference type="GO" id="GO:0016887">
    <property type="term" value="F:ATP hydrolysis activity"/>
    <property type="evidence" value="ECO:0007669"/>
    <property type="project" value="InterPro"/>
</dbReference>
<evidence type="ECO:0000313" key="5">
    <source>
        <dbReference type="Proteomes" id="UP000001520"/>
    </source>
</evidence>
<dbReference type="SMART" id="SM00382">
    <property type="entry name" value="AAA"/>
    <property type="match status" value="2"/>
</dbReference>
<dbReference type="InterPro" id="IPR003439">
    <property type="entry name" value="ABC_transporter-like_ATP-bd"/>
</dbReference>
<dbReference type="KEGG" id="ddf:DEFDS_1588"/>
<evidence type="ECO:0000313" key="4">
    <source>
        <dbReference type="EMBL" id="BAI81046.1"/>
    </source>
</evidence>
<feature type="domain" description="ABC transporter" evidence="3">
    <location>
        <begin position="3"/>
        <end position="238"/>
    </location>
</feature>
<dbReference type="InterPro" id="IPR027417">
    <property type="entry name" value="P-loop_NTPase"/>
</dbReference>
<dbReference type="Proteomes" id="UP000001520">
    <property type="component" value="Chromosome"/>
</dbReference>
<feature type="domain" description="ABC transporter" evidence="3">
    <location>
        <begin position="307"/>
        <end position="530"/>
    </location>
</feature>
<dbReference type="RefSeq" id="WP_013008292.1">
    <property type="nucleotide sequence ID" value="NC_013939.1"/>
</dbReference>
<dbReference type="EMBL" id="AP011529">
    <property type="protein sequence ID" value="BAI81046.1"/>
    <property type="molecule type" value="Genomic_DNA"/>
</dbReference>
<dbReference type="PROSITE" id="PS00211">
    <property type="entry name" value="ABC_TRANSPORTER_1"/>
    <property type="match status" value="1"/>
</dbReference>
<dbReference type="InterPro" id="IPR017871">
    <property type="entry name" value="ABC_transporter-like_CS"/>
</dbReference>
<keyword evidence="1" id="KW-0547">Nucleotide-binding</keyword>
<dbReference type="eggNOG" id="COG1131">
    <property type="taxonomic scope" value="Bacteria"/>
</dbReference>
<organism evidence="4 5">
    <name type="scientific">Deferribacter desulfuricans (strain DSM 14783 / JCM 11476 / NBRC 101012 / SSM1)</name>
    <dbReference type="NCBI Taxonomy" id="639282"/>
    <lineage>
        <taxon>Bacteria</taxon>
        <taxon>Pseudomonadati</taxon>
        <taxon>Deferribacterota</taxon>
        <taxon>Deferribacteres</taxon>
        <taxon>Deferribacterales</taxon>
        <taxon>Deferribacteraceae</taxon>
        <taxon>Deferribacter</taxon>
    </lineage>
</organism>
<dbReference type="SUPFAM" id="SSF52540">
    <property type="entry name" value="P-loop containing nucleoside triphosphate hydrolases"/>
    <property type="match status" value="2"/>
</dbReference>
<sequence length="592" mass="67850">MIVKLENISKHYKKTNFTLNKINLELGKSEILGVIGPDGAGKSTLLKIIANITDFDDGNLIVLGNNISPKKNYDHLKDKIAYMPQGLGLNLYQRLSVEENINFFANLKGLDTKEIEDRKNKLLEITGLSKFKDRKAINLSGGMKQKLGICCSLIHKPELIILDEPTIGVDPISRRELWDLFMEFVNIENLSIIISTSYMDEAERCDKVLFLLDGNTNFYGKIDNSLFEKVYVYEDNLQNLKNIDHYYKQYKGCRLKRGKIRFVYFNKINKKLKEPYFEDVIMSKLNTKYLNIYFKPLDIDVPYDNIIELKGISKAFGEFYALKNITFDVKKGEIFGLLGPNGAGKTTLLKILTGLYKQSEGSFKILGKESIKNLKKQIGYMSQKFSLYSDLTVKENIEYYSKIYDVKNLHLFEEIINTIGLNTYLNHLVKDLPLGFKQRLALICSIIHLPPIVFLDEPTSGVDPVERDVFWQLIFKLAESGITLIVTTHYMSEAENCDRVALISNGQLVAVDNPTNLKNKLIHDAGSVYEITDKNYFDIYSNLKVNGYNVSLYGRKIRVFSKTESFKHLLPKSSIVKGSEPYMEDVFVYYTK</sequence>
<keyword evidence="5" id="KW-1185">Reference proteome</keyword>
<dbReference type="HOGENOM" id="CLU_000604_83_0_0"/>
<dbReference type="GO" id="GO:0005524">
    <property type="term" value="F:ATP binding"/>
    <property type="evidence" value="ECO:0007669"/>
    <property type="project" value="UniProtKB-KW"/>
</dbReference>
<dbReference type="Gene3D" id="3.40.50.300">
    <property type="entry name" value="P-loop containing nucleotide triphosphate hydrolases"/>
    <property type="match status" value="2"/>
</dbReference>
<accession>D3P8K6</accession>
<dbReference type="STRING" id="639282.DEFDS_1588"/>